<dbReference type="Proteomes" id="UP000228380">
    <property type="component" value="Chromosome 1"/>
</dbReference>
<dbReference type="Pfam" id="PF03140">
    <property type="entry name" value="DUF247"/>
    <property type="match status" value="1"/>
</dbReference>
<feature type="compositionally biased region" description="Low complexity" evidence="1">
    <location>
        <begin position="333"/>
        <end position="349"/>
    </location>
</feature>
<sequence length="578" mass="66209">MDRGMDPQYRRPKRGGITKSILAPITRFLSRFSTPDGPENGLAVSPSFSPIPSYASRGKPSTDASTASCRTDEAWIDEVRKKVDLAQPMGHPKRPCTIFKVPEHIRPLDIEAYEPVIASVGPFHHNSRESAFMKYHKWRCVRHLLSHHRSQLLKECLLELKKHDETVRSCYSEEFSKLNAQDMALIMLLDGCFIIYLMCSRKESWNPRRLECMVETREREVVLNIDEKDEQLEGPTVAGLFTIDVVIYDLLKLENQIPFFIIQLLFDRLIPCEDGQINLVDLALRLFKGIQPEESKSFKKKSPGEYHHLLHLFYSSRIPSEKPAESTSAPGEAAPSQGASTSAPTSTSASGCIPKLMKFKCKKAEVDPPRGSTPKWIPSATELLRAGVKFKKKEQADSFLNIQFQRRKMKLTPWLCLRNLYLMFRSGRMEIPPLQIYDYTGPLFRNLIAFEQCYLKAEMYITIYALFMDCIIDQAEDVRLLHLKGILEHKQSNDQAVANLFNHLGSQIHYFPEKNYLANQIREVNRFYEVKWHKRLAALRRDYCGSPWATISVLAAAFLLLLTVEQALFSALSYVHSS</sequence>
<reference evidence="2" key="1">
    <citation type="journal article" date="2019" name="Nat. Commun.">
        <title>Genome-wide association mapping of date palm fruit traits.</title>
        <authorList>
            <person name="Hazzouri K.M."/>
            <person name="Gros-Balthazard M."/>
            <person name="Flowers J.M."/>
            <person name="Copetti D."/>
            <person name="Lemansour A."/>
            <person name="Lebrun M."/>
            <person name="Masmoudi K."/>
            <person name="Ferrand S."/>
            <person name="Dhar M.I."/>
            <person name="Fresquez Z.A."/>
            <person name="Rosas U."/>
            <person name="Zhang J."/>
            <person name="Talag J."/>
            <person name="Lee S."/>
            <person name="Kudrna D."/>
            <person name="Powell R.F."/>
            <person name="Leitch I.J."/>
            <person name="Krueger R.R."/>
            <person name="Wing R.A."/>
            <person name="Amiri K.M.A."/>
            <person name="Purugganan M.D."/>
        </authorList>
    </citation>
    <scope>NUCLEOTIDE SEQUENCE [LARGE SCALE GENOMIC DNA]</scope>
    <source>
        <strain evidence="2">cv. Khalas</strain>
    </source>
</reference>
<feature type="region of interest" description="Disordered" evidence="1">
    <location>
        <begin position="320"/>
        <end position="349"/>
    </location>
</feature>
<dbReference type="RefSeq" id="XP_038988804.1">
    <property type="nucleotide sequence ID" value="XM_039132876.1"/>
</dbReference>
<protein>
    <submittedName>
        <fullName evidence="3">UPF0481 protein At3g47200-like</fullName>
    </submittedName>
</protein>
<accession>A0A8B9AZE2</accession>
<dbReference type="AlphaFoldDB" id="A0A8B9AZE2"/>
<organism evidence="2 3">
    <name type="scientific">Phoenix dactylifera</name>
    <name type="common">Date palm</name>
    <dbReference type="NCBI Taxonomy" id="42345"/>
    <lineage>
        <taxon>Eukaryota</taxon>
        <taxon>Viridiplantae</taxon>
        <taxon>Streptophyta</taxon>
        <taxon>Embryophyta</taxon>
        <taxon>Tracheophyta</taxon>
        <taxon>Spermatophyta</taxon>
        <taxon>Magnoliopsida</taxon>
        <taxon>Liliopsida</taxon>
        <taxon>Arecaceae</taxon>
        <taxon>Coryphoideae</taxon>
        <taxon>Phoeniceae</taxon>
        <taxon>Phoenix</taxon>
    </lineage>
</organism>
<reference evidence="3" key="2">
    <citation type="submission" date="2025-08" db="UniProtKB">
        <authorList>
            <consortium name="RefSeq"/>
        </authorList>
    </citation>
    <scope>IDENTIFICATION</scope>
    <source>
        <tissue evidence="3">Young leaves</tissue>
    </source>
</reference>
<name>A0A8B9AZE2_PHODC</name>
<proteinExistence type="predicted"/>
<dbReference type="PANTHER" id="PTHR31170">
    <property type="entry name" value="BNAC04G53230D PROTEIN"/>
    <property type="match status" value="1"/>
</dbReference>
<evidence type="ECO:0000313" key="2">
    <source>
        <dbReference type="Proteomes" id="UP000228380"/>
    </source>
</evidence>
<dbReference type="PANTHER" id="PTHR31170:SF25">
    <property type="entry name" value="BNAA09G04570D PROTEIN"/>
    <property type="match status" value="1"/>
</dbReference>
<gene>
    <name evidence="3" type="primary">LOC103721809</name>
</gene>
<dbReference type="KEGG" id="pda:103721809"/>
<keyword evidence="2" id="KW-1185">Reference proteome</keyword>
<dbReference type="GeneID" id="103721809"/>
<evidence type="ECO:0000256" key="1">
    <source>
        <dbReference type="SAM" id="MobiDB-lite"/>
    </source>
</evidence>
<feature type="region of interest" description="Disordered" evidence="1">
    <location>
        <begin position="36"/>
        <end position="68"/>
    </location>
</feature>
<evidence type="ECO:0000313" key="3">
    <source>
        <dbReference type="RefSeq" id="XP_038988804.1"/>
    </source>
</evidence>
<dbReference type="InterPro" id="IPR004158">
    <property type="entry name" value="DUF247_pln"/>
</dbReference>
<dbReference type="OrthoDB" id="1936937at2759"/>